<feature type="transmembrane region" description="Helical" evidence="2">
    <location>
        <begin position="30"/>
        <end position="49"/>
    </location>
</feature>
<gene>
    <name evidence="3" type="ORF">EZ242_05455</name>
</gene>
<evidence type="ECO:0000313" key="3">
    <source>
        <dbReference type="EMBL" id="TFZ03330.1"/>
    </source>
</evidence>
<keyword evidence="2" id="KW-0812">Transmembrane</keyword>
<feature type="compositionally biased region" description="Basic and acidic residues" evidence="1">
    <location>
        <begin position="68"/>
        <end position="90"/>
    </location>
</feature>
<keyword evidence="2" id="KW-1133">Transmembrane helix</keyword>
<protein>
    <recommendedName>
        <fullName evidence="5">Transmembrane protein</fullName>
    </recommendedName>
</protein>
<accession>A0A4Z0BYE7</accession>
<dbReference type="Proteomes" id="UP000297564">
    <property type="component" value="Unassembled WGS sequence"/>
</dbReference>
<dbReference type="AlphaFoldDB" id="A0A4Z0BYE7"/>
<proteinExistence type="predicted"/>
<dbReference type="OrthoDB" id="8565731at2"/>
<comment type="caution">
    <text evidence="3">The sequence shown here is derived from an EMBL/GenBank/DDBJ whole genome shotgun (WGS) entry which is preliminary data.</text>
</comment>
<organism evidence="3 4">
    <name type="scientific">Ramlibacter rhizophilus</name>
    <dbReference type="NCBI Taxonomy" id="1781167"/>
    <lineage>
        <taxon>Bacteria</taxon>
        <taxon>Pseudomonadati</taxon>
        <taxon>Pseudomonadota</taxon>
        <taxon>Betaproteobacteria</taxon>
        <taxon>Burkholderiales</taxon>
        <taxon>Comamonadaceae</taxon>
        <taxon>Ramlibacter</taxon>
    </lineage>
</organism>
<name>A0A4Z0BYE7_9BURK</name>
<feature type="region of interest" description="Disordered" evidence="1">
    <location>
        <begin position="68"/>
        <end position="101"/>
    </location>
</feature>
<evidence type="ECO:0008006" key="5">
    <source>
        <dbReference type="Google" id="ProtNLM"/>
    </source>
</evidence>
<keyword evidence="2" id="KW-0472">Membrane</keyword>
<evidence type="ECO:0000256" key="2">
    <source>
        <dbReference type="SAM" id="Phobius"/>
    </source>
</evidence>
<dbReference type="RefSeq" id="WP_135284129.1">
    <property type="nucleotide sequence ID" value="NZ_SMLL01000002.1"/>
</dbReference>
<sequence>MYLVIIGWLYVVLMMSVAEATNTTGSVLGAVVTFVLYGLLPAGLLAYILGTPGRRRAIKAREAAEAAEAQRARENATARSGEPDTGREAAADPVSPVRKEP</sequence>
<dbReference type="EMBL" id="SMLL01000002">
    <property type="protein sequence ID" value="TFZ03330.1"/>
    <property type="molecule type" value="Genomic_DNA"/>
</dbReference>
<reference evidence="3 4" key="1">
    <citation type="submission" date="2019-03" db="EMBL/GenBank/DDBJ databases">
        <title>Ramlibacter rhizophilus CCTCC AB2015357, whole genome shotgun sequence.</title>
        <authorList>
            <person name="Zhang X."/>
            <person name="Feng G."/>
            <person name="Zhu H."/>
        </authorList>
    </citation>
    <scope>NUCLEOTIDE SEQUENCE [LARGE SCALE GENOMIC DNA]</scope>
    <source>
        <strain evidence="3 4">CCTCC AB2015357</strain>
    </source>
</reference>
<evidence type="ECO:0000313" key="4">
    <source>
        <dbReference type="Proteomes" id="UP000297564"/>
    </source>
</evidence>
<keyword evidence="4" id="KW-1185">Reference proteome</keyword>
<evidence type="ECO:0000256" key="1">
    <source>
        <dbReference type="SAM" id="MobiDB-lite"/>
    </source>
</evidence>